<dbReference type="EMBL" id="JADCUA010000003">
    <property type="protein sequence ID" value="KAH9841917.1"/>
    <property type="molecule type" value="Genomic_DNA"/>
</dbReference>
<feature type="region of interest" description="Disordered" evidence="1">
    <location>
        <begin position="298"/>
        <end position="336"/>
    </location>
</feature>
<keyword evidence="2" id="KW-1133">Transmembrane helix</keyword>
<name>A0ABQ8KUF8_9APHY</name>
<evidence type="ECO:0000256" key="2">
    <source>
        <dbReference type="SAM" id="Phobius"/>
    </source>
</evidence>
<feature type="non-terminal residue" evidence="4">
    <location>
        <position position="336"/>
    </location>
</feature>
<organism evidence="4 5">
    <name type="scientific">Rhodofomes roseus</name>
    <dbReference type="NCBI Taxonomy" id="34475"/>
    <lineage>
        <taxon>Eukaryota</taxon>
        <taxon>Fungi</taxon>
        <taxon>Dikarya</taxon>
        <taxon>Basidiomycota</taxon>
        <taxon>Agaricomycotina</taxon>
        <taxon>Agaricomycetes</taxon>
        <taxon>Polyporales</taxon>
        <taxon>Rhodofomes</taxon>
    </lineage>
</organism>
<evidence type="ECO:0000256" key="3">
    <source>
        <dbReference type="SAM" id="SignalP"/>
    </source>
</evidence>
<feature type="transmembrane region" description="Helical" evidence="2">
    <location>
        <begin position="258"/>
        <end position="284"/>
    </location>
</feature>
<keyword evidence="5" id="KW-1185">Reference proteome</keyword>
<protein>
    <submittedName>
        <fullName evidence="4">Uncharacterized protein</fullName>
    </submittedName>
</protein>
<keyword evidence="2" id="KW-0472">Membrane</keyword>
<comment type="caution">
    <text evidence="4">The sequence shown here is derived from an EMBL/GenBank/DDBJ whole genome shotgun (WGS) entry which is preliminary data.</text>
</comment>
<dbReference type="Proteomes" id="UP000814176">
    <property type="component" value="Unassembled WGS sequence"/>
</dbReference>
<dbReference type="RefSeq" id="XP_047783216.1">
    <property type="nucleotide sequence ID" value="XM_047926341.1"/>
</dbReference>
<sequence length="336" mass="34229">MLFTFRLSPSALVGLSVLALGPQPVLSVFDFVTFSSPSQCAPFTIQYSGGTAPTSWPPQLTVVPFNSTPFSIPLFNAVFNDTSETGHAVTFLPLPQGTQFVASLDDGNGDSAGPVSDVITIDADNSTKCLQFEKNETANPFSLVNTPSQCESFTVNFDTAEAAAPTVRAFITGKLAFTANQTANDATAGSASYLMAAAHGTEVTLLFSDGSNKASSGLLTVGGNRKSSGTCLVAASSSTGKGANATASTSMSASADSMAAIIAIAASSGAIIVTIVVAMGVWIYRSRRKMKTAALAATLEDGTSGNPPAPPAEANPQMGEKTPSLPSAVPTPVHAS</sequence>
<gene>
    <name evidence="4" type="ORF">C8Q71DRAFT_829215</name>
</gene>
<accession>A0ABQ8KUF8</accession>
<keyword evidence="2" id="KW-0812">Transmembrane</keyword>
<evidence type="ECO:0000256" key="1">
    <source>
        <dbReference type="SAM" id="MobiDB-lite"/>
    </source>
</evidence>
<evidence type="ECO:0000313" key="4">
    <source>
        <dbReference type="EMBL" id="KAH9841917.1"/>
    </source>
</evidence>
<evidence type="ECO:0000313" key="5">
    <source>
        <dbReference type="Proteomes" id="UP000814176"/>
    </source>
</evidence>
<keyword evidence="3" id="KW-0732">Signal</keyword>
<dbReference type="GeneID" id="72007073"/>
<reference evidence="4 5" key="1">
    <citation type="journal article" date="2021" name="Environ. Microbiol.">
        <title>Gene family expansions and transcriptome signatures uncover fungal adaptations to wood decay.</title>
        <authorList>
            <person name="Hage H."/>
            <person name="Miyauchi S."/>
            <person name="Viragh M."/>
            <person name="Drula E."/>
            <person name="Min B."/>
            <person name="Chaduli D."/>
            <person name="Navarro D."/>
            <person name="Favel A."/>
            <person name="Norest M."/>
            <person name="Lesage-Meessen L."/>
            <person name="Balint B."/>
            <person name="Merenyi Z."/>
            <person name="de Eugenio L."/>
            <person name="Morin E."/>
            <person name="Martinez A.T."/>
            <person name="Baldrian P."/>
            <person name="Stursova M."/>
            <person name="Martinez M.J."/>
            <person name="Novotny C."/>
            <person name="Magnuson J.K."/>
            <person name="Spatafora J.W."/>
            <person name="Maurice S."/>
            <person name="Pangilinan J."/>
            <person name="Andreopoulos W."/>
            <person name="LaButti K."/>
            <person name="Hundley H."/>
            <person name="Na H."/>
            <person name="Kuo A."/>
            <person name="Barry K."/>
            <person name="Lipzen A."/>
            <person name="Henrissat B."/>
            <person name="Riley R."/>
            <person name="Ahrendt S."/>
            <person name="Nagy L.G."/>
            <person name="Grigoriev I.V."/>
            <person name="Martin F."/>
            <person name="Rosso M.N."/>
        </authorList>
    </citation>
    <scope>NUCLEOTIDE SEQUENCE [LARGE SCALE GENOMIC DNA]</scope>
    <source>
        <strain evidence="4 5">CIRM-BRFM 1785</strain>
    </source>
</reference>
<proteinExistence type="predicted"/>
<feature type="signal peptide" evidence="3">
    <location>
        <begin position="1"/>
        <end position="27"/>
    </location>
</feature>
<feature type="chain" id="PRO_5046616672" evidence="3">
    <location>
        <begin position="28"/>
        <end position="336"/>
    </location>
</feature>